<sequence>MPQPFDGPPTEPPIVVANREHLWWLLNEASQLEHMILCQYLFAEASLKSGTEEGLTPEQAEAVAGWGRVLRSIAVEEMLHLALVTNLLAAIGAAPTLGRPNFPQRSGYFPAGIQLDLLPFGEQALRHFLYLERPEGMELQDAESFRPIPPTRTGLDPAELMPRGQEYQTIGHLYRGLEQGLRALCDRLGERAVFVGSPHAQATPELFRWPQLVAVTDLKSAQAAIDLIIEQGEGARGDWRQAHYGRFLAIWEQYADLRARDPGFEPARPAQVRYLRQPFDIAAPQPLITDPAARRLAEPAAVAYELVLHALTRFFTHTDESEEQLGLLIRLSIGMMADVLRPLAHAMTALPAGPEHPGRTAGFAYEMYYAMSNFVPWREPAWALLHERMLILVERCHEAGRAGGDPVVAAAGARVAELAAEVRAHVPPELLPS</sequence>
<feature type="domain" description="Iminophenyl-pyruvate dimer synthase" evidence="1">
    <location>
        <begin position="26"/>
        <end position="250"/>
    </location>
</feature>
<reference evidence="3" key="1">
    <citation type="journal article" date="2019" name="Int. J. Syst. Evol. Microbiol.">
        <title>The Global Catalogue of Microorganisms (GCM) 10K type strain sequencing project: providing services to taxonomists for standard genome sequencing and annotation.</title>
        <authorList>
            <consortium name="The Broad Institute Genomics Platform"/>
            <consortium name="The Broad Institute Genome Sequencing Center for Infectious Disease"/>
            <person name="Wu L."/>
            <person name="Ma J."/>
        </authorList>
    </citation>
    <scope>NUCLEOTIDE SEQUENCE [LARGE SCALE GENOMIC DNA]</scope>
    <source>
        <strain evidence="3">JCM 13929</strain>
    </source>
</reference>
<keyword evidence="3" id="KW-1185">Reference proteome</keyword>
<dbReference type="PANTHER" id="PTHR34400">
    <property type="match status" value="1"/>
</dbReference>
<dbReference type="Gene3D" id="1.20.1260.10">
    <property type="match status" value="1"/>
</dbReference>
<dbReference type="Pfam" id="PF12902">
    <property type="entry name" value="Ferritin-like"/>
    <property type="match status" value="1"/>
</dbReference>
<evidence type="ECO:0000313" key="3">
    <source>
        <dbReference type="Proteomes" id="UP001500064"/>
    </source>
</evidence>
<accession>A0ABP4TAN4</accession>
<name>A0ABP4TAN4_9ACTN</name>
<dbReference type="EMBL" id="BAAAMU010000142">
    <property type="protein sequence ID" value="GAA1685076.1"/>
    <property type="molecule type" value="Genomic_DNA"/>
</dbReference>
<dbReference type="Proteomes" id="UP001500064">
    <property type="component" value="Unassembled WGS sequence"/>
</dbReference>
<dbReference type="InterPro" id="IPR026820">
    <property type="entry name" value="VioB/RebD_dom"/>
</dbReference>
<gene>
    <name evidence="2" type="ORF">GCM10009733_097270</name>
</gene>
<evidence type="ECO:0000259" key="1">
    <source>
        <dbReference type="Pfam" id="PF12902"/>
    </source>
</evidence>
<evidence type="ECO:0000313" key="2">
    <source>
        <dbReference type="EMBL" id="GAA1685076.1"/>
    </source>
</evidence>
<comment type="caution">
    <text evidence="2">The sequence shown here is derived from an EMBL/GenBank/DDBJ whole genome shotgun (WGS) entry which is preliminary data.</text>
</comment>
<organism evidence="2 3">
    <name type="scientific">Nonomuraea maheshkhaliensis</name>
    <dbReference type="NCBI Taxonomy" id="419590"/>
    <lineage>
        <taxon>Bacteria</taxon>
        <taxon>Bacillati</taxon>
        <taxon>Actinomycetota</taxon>
        <taxon>Actinomycetes</taxon>
        <taxon>Streptosporangiales</taxon>
        <taxon>Streptosporangiaceae</taxon>
        <taxon>Nonomuraea</taxon>
    </lineage>
</organism>
<dbReference type="RefSeq" id="WP_346113929.1">
    <property type="nucleotide sequence ID" value="NZ_BAAAMU010000142.1"/>
</dbReference>
<proteinExistence type="predicted"/>
<protein>
    <submittedName>
        <fullName evidence="2">Ferritin-like protein</fullName>
    </submittedName>
</protein>
<dbReference type="PANTHER" id="PTHR34400:SF4">
    <property type="entry name" value="MEMBRANE PROTEIN"/>
    <property type="match status" value="1"/>
</dbReference>
<dbReference type="InterPro" id="IPR012347">
    <property type="entry name" value="Ferritin-like"/>
</dbReference>